<dbReference type="PANTHER" id="PTHR23182">
    <property type="entry name" value="BREAKPOINT CLUSTER REGION PROTEIN BCR"/>
    <property type="match status" value="1"/>
</dbReference>
<comment type="subcellular location">
    <subcellularLocation>
        <location evidence="1">Cell projection</location>
        <location evidence="1">Axon</location>
    </subcellularLocation>
    <subcellularLocation>
        <location evidence="2">Cell projection</location>
        <location evidence="2">Dendritic spine</location>
    </subcellularLocation>
</comment>
<feature type="compositionally biased region" description="Basic and acidic residues" evidence="7">
    <location>
        <begin position="465"/>
        <end position="476"/>
    </location>
</feature>
<dbReference type="AlphaFoldDB" id="A0AAV1Z228"/>
<dbReference type="Gene3D" id="4.10.280.30">
    <property type="entry name" value="Bcr-Abl oncoprotein oligomerisation domain"/>
    <property type="match status" value="1"/>
</dbReference>
<dbReference type="SUPFAM" id="SSF50729">
    <property type="entry name" value="PH domain-like"/>
    <property type="match status" value="1"/>
</dbReference>
<dbReference type="GO" id="GO:0005096">
    <property type="term" value="F:GTPase activator activity"/>
    <property type="evidence" value="ECO:0007669"/>
    <property type="project" value="UniProtKB-KW"/>
</dbReference>
<accession>A0AAV1Z228</accession>
<evidence type="ECO:0000256" key="3">
    <source>
        <dbReference type="ARBA" id="ARBA00022468"/>
    </source>
</evidence>
<feature type="compositionally biased region" description="Basic and acidic residues" evidence="7">
    <location>
        <begin position="151"/>
        <end position="163"/>
    </location>
</feature>
<dbReference type="InterPro" id="IPR000198">
    <property type="entry name" value="RhoGAP_dom"/>
</dbReference>
<dbReference type="Proteomes" id="UP001497382">
    <property type="component" value="Unassembled WGS sequence"/>
</dbReference>
<dbReference type="PROSITE" id="PS00741">
    <property type="entry name" value="DH_1"/>
    <property type="match status" value="1"/>
</dbReference>
<evidence type="ECO:0000256" key="5">
    <source>
        <dbReference type="ARBA" id="ARBA00023018"/>
    </source>
</evidence>
<feature type="domain" description="Rho-GAP" evidence="11">
    <location>
        <begin position="1020"/>
        <end position="1220"/>
    </location>
</feature>
<dbReference type="SUPFAM" id="SSF49562">
    <property type="entry name" value="C2 domain (Calcium/lipid-binding domain, CaLB)"/>
    <property type="match status" value="1"/>
</dbReference>
<dbReference type="FunFam" id="1.10.555.10:FF:000004">
    <property type="entry name" value="active breakpoint cluster region-related protein-like"/>
    <property type="match status" value="1"/>
</dbReference>
<feature type="compositionally biased region" description="Polar residues" evidence="7">
    <location>
        <begin position="454"/>
        <end position="464"/>
    </location>
</feature>
<dbReference type="InterPro" id="IPR035899">
    <property type="entry name" value="DBL_dom_sf"/>
</dbReference>
<dbReference type="Gene3D" id="2.30.29.30">
    <property type="entry name" value="Pleckstrin-homology domain (PH domain)/Phosphotyrosine-binding domain (PTB)"/>
    <property type="match status" value="1"/>
</dbReference>
<dbReference type="GO" id="GO:0043197">
    <property type="term" value="C:dendritic spine"/>
    <property type="evidence" value="ECO:0007669"/>
    <property type="project" value="UniProtKB-SubCell"/>
</dbReference>
<evidence type="ECO:0000259" key="8">
    <source>
        <dbReference type="PROSITE" id="PS50003"/>
    </source>
</evidence>
<dbReference type="Gene3D" id="1.10.555.10">
    <property type="entry name" value="Rho GTPase activation protein"/>
    <property type="match status" value="1"/>
</dbReference>
<feature type="domain" description="DH" evidence="10">
    <location>
        <begin position="483"/>
        <end position="671"/>
    </location>
</feature>
<gene>
    <name evidence="12" type="ORF">LARSCL_LOCUS2473</name>
</gene>
<dbReference type="PROSITE" id="PS50004">
    <property type="entry name" value="C2"/>
    <property type="match status" value="1"/>
</dbReference>
<dbReference type="InterPro" id="IPR000008">
    <property type="entry name" value="C2_dom"/>
</dbReference>
<organism evidence="12 13">
    <name type="scientific">Larinioides sclopetarius</name>
    <dbReference type="NCBI Taxonomy" id="280406"/>
    <lineage>
        <taxon>Eukaryota</taxon>
        <taxon>Metazoa</taxon>
        <taxon>Ecdysozoa</taxon>
        <taxon>Arthropoda</taxon>
        <taxon>Chelicerata</taxon>
        <taxon>Arachnida</taxon>
        <taxon>Araneae</taxon>
        <taxon>Araneomorphae</taxon>
        <taxon>Entelegynae</taxon>
        <taxon>Araneoidea</taxon>
        <taxon>Araneidae</taxon>
        <taxon>Larinioides</taxon>
    </lineage>
</organism>
<dbReference type="InterPro" id="IPR036481">
    <property type="entry name" value="Bcr-Abl_oncoprot_oligo_sf"/>
</dbReference>
<protein>
    <recommendedName>
        <fullName evidence="14">Active breakpoint cluster region-related protein</fullName>
    </recommendedName>
</protein>
<dbReference type="InterPro" id="IPR037769">
    <property type="entry name" value="Abr/Bcr"/>
</dbReference>
<feature type="domain" description="PH" evidence="8">
    <location>
        <begin position="686"/>
        <end position="844"/>
    </location>
</feature>
<dbReference type="Gene3D" id="1.20.900.10">
    <property type="entry name" value="Dbl homology (DH) domain"/>
    <property type="match status" value="1"/>
</dbReference>
<feature type="compositionally biased region" description="Basic and acidic residues" evidence="7">
    <location>
        <begin position="119"/>
        <end position="130"/>
    </location>
</feature>
<dbReference type="GO" id="GO:0035556">
    <property type="term" value="P:intracellular signal transduction"/>
    <property type="evidence" value="ECO:0007669"/>
    <property type="project" value="InterPro"/>
</dbReference>
<dbReference type="InterPro" id="IPR035892">
    <property type="entry name" value="C2_domain_sf"/>
</dbReference>
<evidence type="ECO:0000313" key="13">
    <source>
        <dbReference type="Proteomes" id="UP001497382"/>
    </source>
</evidence>
<evidence type="ECO:0000259" key="9">
    <source>
        <dbReference type="PROSITE" id="PS50004"/>
    </source>
</evidence>
<dbReference type="SUPFAM" id="SSF48350">
    <property type="entry name" value="GTPase activation domain, GAP"/>
    <property type="match status" value="1"/>
</dbReference>
<dbReference type="SUPFAM" id="SSF69036">
    <property type="entry name" value="Bcr-Abl oncoprotein oligomerization domain"/>
    <property type="match status" value="1"/>
</dbReference>
<feature type="region of interest" description="Disordered" evidence="7">
    <location>
        <begin position="338"/>
        <end position="364"/>
    </location>
</feature>
<evidence type="ECO:0000256" key="4">
    <source>
        <dbReference type="ARBA" id="ARBA00022658"/>
    </source>
</evidence>
<dbReference type="Pfam" id="PF00621">
    <property type="entry name" value="RhoGEF"/>
    <property type="match status" value="1"/>
</dbReference>
<dbReference type="EMBL" id="CAXIEN010000017">
    <property type="protein sequence ID" value="CAL1265331.1"/>
    <property type="molecule type" value="Genomic_DNA"/>
</dbReference>
<feature type="compositionally biased region" description="Low complexity" evidence="7">
    <location>
        <begin position="102"/>
        <end position="118"/>
    </location>
</feature>
<keyword evidence="5" id="KW-0770">Synapse</keyword>
<keyword evidence="13" id="KW-1185">Reference proteome</keyword>
<dbReference type="PANTHER" id="PTHR23182:SF1">
    <property type="entry name" value="RHO GTPASE ACTIVATING PROTEIN AT 1A, ISOFORM E"/>
    <property type="match status" value="1"/>
</dbReference>
<dbReference type="SMART" id="SM00233">
    <property type="entry name" value="PH"/>
    <property type="match status" value="1"/>
</dbReference>
<dbReference type="GO" id="GO:0016020">
    <property type="term" value="C:membrane"/>
    <property type="evidence" value="ECO:0007669"/>
    <property type="project" value="TreeGrafter"/>
</dbReference>
<keyword evidence="6" id="KW-0966">Cell projection</keyword>
<evidence type="ECO:0000259" key="10">
    <source>
        <dbReference type="PROSITE" id="PS50010"/>
    </source>
</evidence>
<feature type="compositionally biased region" description="Polar residues" evidence="7">
    <location>
        <begin position="70"/>
        <end position="82"/>
    </location>
</feature>
<evidence type="ECO:0000256" key="2">
    <source>
        <dbReference type="ARBA" id="ARBA00004552"/>
    </source>
</evidence>
<feature type="compositionally biased region" description="Low complexity" evidence="7">
    <location>
        <begin position="348"/>
        <end position="362"/>
    </location>
</feature>
<feature type="domain" description="C2" evidence="9">
    <location>
        <begin position="872"/>
        <end position="985"/>
    </location>
</feature>
<feature type="compositionally biased region" description="Basic and acidic residues" evidence="7">
    <location>
        <begin position="171"/>
        <end position="180"/>
    </location>
</feature>
<dbReference type="Pfam" id="PF09036">
    <property type="entry name" value="Bcr-Abl_Oligo"/>
    <property type="match status" value="1"/>
</dbReference>
<feature type="compositionally biased region" description="Basic and acidic residues" evidence="7">
    <location>
        <begin position="88"/>
        <end position="101"/>
    </location>
</feature>
<dbReference type="InterPro" id="IPR015123">
    <property type="entry name" value="Bcr-Abl_oncoprot_oligo"/>
</dbReference>
<dbReference type="InterPro" id="IPR001331">
    <property type="entry name" value="GDS_CDC24_CS"/>
</dbReference>
<comment type="caution">
    <text evidence="12">The sequence shown here is derived from an EMBL/GenBank/DDBJ whole genome shotgun (WGS) entry which is preliminary data.</text>
</comment>
<evidence type="ECO:0000256" key="7">
    <source>
        <dbReference type="SAM" id="MobiDB-lite"/>
    </source>
</evidence>
<dbReference type="SMART" id="SM00324">
    <property type="entry name" value="RhoGAP"/>
    <property type="match status" value="1"/>
</dbReference>
<evidence type="ECO:0000259" key="11">
    <source>
        <dbReference type="PROSITE" id="PS50238"/>
    </source>
</evidence>
<reference evidence="12 13" key="1">
    <citation type="submission" date="2024-04" db="EMBL/GenBank/DDBJ databases">
        <authorList>
            <person name="Rising A."/>
            <person name="Reimegard J."/>
            <person name="Sonavane S."/>
            <person name="Akerstrom W."/>
            <person name="Nylinder S."/>
            <person name="Hedman E."/>
            <person name="Kallberg Y."/>
        </authorList>
    </citation>
    <scope>NUCLEOTIDE SEQUENCE [LARGE SCALE GENOMIC DNA]</scope>
</reference>
<dbReference type="GO" id="GO:0004674">
    <property type="term" value="F:protein serine/threonine kinase activity"/>
    <property type="evidence" value="ECO:0007669"/>
    <property type="project" value="InterPro"/>
</dbReference>
<dbReference type="Pfam" id="PF00620">
    <property type="entry name" value="RhoGAP"/>
    <property type="match status" value="1"/>
</dbReference>
<dbReference type="GO" id="GO:0005085">
    <property type="term" value="F:guanyl-nucleotide exchange factor activity"/>
    <property type="evidence" value="ECO:0007669"/>
    <property type="project" value="UniProtKB-KW"/>
</dbReference>
<dbReference type="PROSITE" id="PS50010">
    <property type="entry name" value="DH_2"/>
    <property type="match status" value="1"/>
</dbReference>
<keyword evidence="4" id="KW-0344">Guanine-nucleotide releasing factor</keyword>
<feature type="compositionally biased region" description="Polar residues" evidence="7">
    <location>
        <begin position="131"/>
        <end position="150"/>
    </location>
</feature>
<dbReference type="Pfam" id="PF19057">
    <property type="entry name" value="PH_19"/>
    <property type="match status" value="1"/>
</dbReference>
<evidence type="ECO:0000256" key="6">
    <source>
        <dbReference type="ARBA" id="ARBA00023273"/>
    </source>
</evidence>
<dbReference type="InterPro" id="IPR011993">
    <property type="entry name" value="PH-like_dom_sf"/>
</dbReference>
<dbReference type="PROSITE" id="PS50003">
    <property type="entry name" value="PH_DOMAIN"/>
    <property type="match status" value="1"/>
</dbReference>
<proteinExistence type="predicted"/>
<dbReference type="InterPro" id="IPR001849">
    <property type="entry name" value="PH_domain"/>
</dbReference>
<dbReference type="InterPro" id="IPR000219">
    <property type="entry name" value="DH_dom"/>
</dbReference>
<feature type="compositionally biased region" description="Basic residues" evidence="7">
    <location>
        <begin position="190"/>
        <end position="203"/>
    </location>
</feature>
<evidence type="ECO:0000313" key="12">
    <source>
        <dbReference type="EMBL" id="CAL1265331.1"/>
    </source>
</evidence>
<dbReference type="InterPro" id="IPR008936">
    <property type="entry name" value="Rho_GTPase_activation_prot"/>
</dbReference>
<keyword evidence="3" id="KW-0343">GTPase activation</keyword>
<evidence type="ECO:0000256" key="1">
    <source>
        <dbReference type="ARBA" id="ARBA00004489"/>
    </source>
</evidence>
<dbReference type="GO" id="GO:0030424">
    <property type="term" value="C:axon"/>
    <property type="evidence" value="ECO:0007669"/>
    <property type="project" value="UniProtKB-SubCell"/>
</dbReference>
<name>A0AAV1Z228_9ARAC</name>
<feature type="region of interest" description="Disordered" evidence="7">
    <location>
        <begin position="70"/>
        <end position="211"/>
    </location>
</feature>
<dbReference type="CDD" id="cd00160">
    <property type="entry name" value="RhoGEF"/>
    <property type="match status" value="1"/>
</dbReference>
<feature type="region of interest" description="Disordered" evidence="7">
    <location>
        <begin position="451"/>
        <end position="476"/>
    </location>
</feature>
<dbReference type="SMART" id="SM00325">
    <property type="entry name" value="RhoGEF"/>
    <property type="match status" value="1"/>
</dbReference>
<dbReference type="Gene3D" id="2.60.40.150">
    <property type="entry name" value="C2 domain"/>
    <property type="match status" value="1"/>
</dbReference>
<sequence length="1237" mass="138626">MSVFGDFQKAWAQRFPGCELPQAWEEDVRANLTKHRQKVAALNEELEKEEFYVAYLEQILADVERVKQNPRFNNSDPETNSPLIVDSGAKDPNLKSDDGKISDANSADVNSDSDVQQSKTEKVCKTHPSEVSDQNSYITVISVGGSSTLNGKEKSHNNSDENKLCNTGSWKRAENKESSKTESGTNSPQQKKKPPAPPKKPRKSIPVQAVPPVQKADIVTSLDSKLTSEPVNNRSLGNSCEDVNSSLVNTSDSDIISNGPSPTSTIASSIIYEPKEINESFNALVDENKNEDDNYIDENIYDTVAPDEGDISNSSVISNAEIKSEPEGDYVVFSETFESPRECPPPVSSRSRTTDSLLSSQRSIEESPEYATYMNIDYFLQNQKRVIGKTERSYSVGADSDDEPFMVCTSDHEIEPDHVADYAEKKNSSTSAPTDDVFDMDSGVYSSSVESTSFLTGTSTPPSTKKNERKAVPSKSESERAAMFKCILGSIAESETVYLECLNMLIQYMKALKSTIGTSQPLLSLEDYNVIFYRIPELHSLHMTFLKGLKKQIENWDGTHTIGEDFKILASKLGVYGSFLQNYSKAIETVRKCCVDNSKFSEITKSIKLKALQGQATTLEDLLHKPVARVQKNALVLHDLLQYTPESHPDYKTLRTALKMTQCFLNDINVSATESMFPVTDRAQRHLVKNSFIVELSEGHRKLRHLFLFSDVIVCARYKPSTRQKFTFEVKWFIPLTDVIVLETNGDTEPVKENSPFDILSLKSRASNIRDQILKEEKGKEKRVAGRNIDKHKKKLAELEAQLVLASPNLLFRLAQKCGKSYTFFLSSEFERAQWTEAISILQSTATPSTTPINPYELQAWVTSCRKHLGTNLGSFLLRSGKDEDLLVGDLHIVVQSLHGLTRPSDVYLCFEVDSYGHFFNKIKTKTCFNSMEPVFNQDFVIDLEGSQTLRILCYENSPQGPILRGKGALELSQSWLTDKIQEKSVSLQELMLTVGLKYIPPELSLRRIPSSKSGGVFGVKIQQVCKKEKSPIPFIILSCIREVEKRGIHEIGIYRVSGSASDVQRLKKSFETNVYEAEQLLKEVDIHSVTGMFKMYLRELPEALFTDSLYQRFFQAFMNGISTSFYALGLSNHEEKSKQLLQLFEELPEINKGIIIYLLDHLVRIHQSETTNKMSLHNLATVFGPTLLRPGSRSSSSSPSDLLTAGTVDVMAQAGIFYFFLKRHAAELPLKLDSED</sequence>
<dbReference type="SMART" id="SM00239">
    <property type="entry name" value="C2"/>
    <property type="match status" value="1"/>
</dbReference>
<dbReference type="SUPFAM" id="SSF48065">
    <property type="entry name" value="DBL homology domain (DH-domain)"/>
    <property type="match status" value="1"/>
</dbReference>
<dbReference type="PROSITE" id="PS50238">
    <property type="entry name" value="RHOGAP"/>
    <property type="match status" value="1"/>
</dbReference>
<evidence type="ECO:0008006" key="14">
    <source>
        <dbReference type="Google" id="ProtNLM"/>
    </source>
</evidence>